<keyword evidence="6" id="KW-0624">Polysaccharide degradation</keyword>
<dbReference type="InterPro" id="IPR017853">
    <property type="entry name" value="GH"/>
</dbReference>
<keyword evidence="3" id="KW-0136">Cellulose degradation</keyword>
<evidence type="ECO:0000256" key="3">
    <source>
        <dbReference type="ARBA" id="ARBA00023001"/>
    </source>
</evidence>
<sequence>MSALPERFVLGAATAAYQIEGAAAEDGRGPSIWDVFSHTPGTVRDGDTGDVAADHYHRLETDLDLIASLGLDAYRFSISWSRVLPTGTGAVNEPGLDFYERLVDGLLERGVEPVATLYHWDLPQELQLAGGWTERATSAAFAGYAEVVGRRLGDRVRMWTTLNEPFCSAYVGHAEGRHAPGVVDEVAALRAVHHLNLAHGQAVAALRGVVERRDALFSVTHNLASLYPADPEDPEDLDAVRQIEALHNRAFAEPQLRGVLPDDLVDDTRAITDWSFVLPGDLERIHQPLDVLGINYYTTGVVARGPERSSVGSVYPGATRVQQVAQPGPHTEMGWHLAPEGLYDLLAWAHRRYPELELMITENGAAFEDTVELDGGERRVHDGARVDYLRTHLAETLRAVDDGIPVTGYFVWSLMDNFEWAHGYSKRFGITHVDYATQERTLKDSGRWVAELARTRTLPH</sequence>
<comment type="similarity">
    <text evidence="1 7">Belongs to the glycosyl hydrolase 1 family.</text>
</comment>
<evidence type="ECO:0000313" key="9">
    <source>
        <dbReference type="Proteomes" id="UP000780875"/>
    </source>
</evidence>
<dbReference type="PANTHER" id="PTHR10353:SF36">
    <property type="entry name" value="LP05116P"/>
    <property type="match status" value="1"/>
</dbReference>
<evidence type="ECO:0000313" key="8">
    <source>
        <dbReference type="EMBL" id="MBZ5738976.1"/>
    </source>
</evidence>
<dbReference type="EC" id="3.2.1.21" evidence="7"/>
<dbReference type="RefSeq" id="WP_224123343.1">
    <property type="nucleotide sequence ID" value="NZ_JAIQZJ010000006.1"/>
</dbReference>
<dbReference type="EMBL" id="JAIQZJ010000006">
    <property type="protein sequence ID" value="MBZ5738976.1"/>
    <property type="molecule type" value="Genomic_DNA"/>
</dbReference>
<name>A0ABS7UDB8_9ACTN</name>
<keyword evidence="5 7" id="KW-0326">Glycosidase</keyword>
<evidence type="ECO:0000256" key="6">
    <source>
        <dbReference type="ARBA" id="ARBA00023326"/>
    </source>
</evidence>
<dbReference type="InterPro" id="IPR017736">
    <property type="entry name" value="Glyco_hydro_1_beta-glucosidase"/>
</dbReference>
<evidence type="ECO:0000256" key="4">
    <source>
        <dbReference type="ARBA" id="ARBA00023277"/>
    </source>
</evidence>
<evidence type="ECO:0000256" key="5">
    <source>
        <dbReference type="ARBA" id="ARBA00023295"/>
    </source>
</evidence>
<dbReference type="Gene3D" id="3.20.20.80">
    <property type="entry name" value="Glycosidases"/>
    <property type="match status" value="1"/>
</dbReference>
<dbReference type="PRINTS" id="PR00131">
    <property type="entry name" value="GLHYDRLASE1"/>
</dbReference>
<dbReference type="Proteomes" id="UP000780875">
    <property type="component" value="Unassembled WGS sequence"/>
</dbReference>
<dbReference type="PANTHER" id="PTHR10353">
    <property type="entry name" value="GLYCOSYL HYDROLASE"/>
    <property type="match status" value="1"/>
</dbReference>
<dbReference type="Pfam" id="PF00232">
    <property type="entry name" value="Glyco_hydro_1"/>
    <property type="match status" value="1"/>
</dbReference>
<proteinExistence type="inferred from homology"/>
<evidence type="ECO:0000256" key="7">
    <source>
        <dbReference type="RuleBase" id="RU361175"/>
    </source>
</evidence>
<gene>
    <name evidence="8" type="ORF">K8U61_12435</name>
</gene>
<reference evidence="8 9" key="1">
    <citation type="submission" date="2021-09" db="EMBL/GenBank/DDBJ databases">
        <title>Whole genome sequence of Nocardioides sp. GBK3QG-3.</title>
        <authorList>
            <person name="Tuo L."/>
        </authorList>
    </citation>
    <scope>NUCLEOTIDE SEQUENCE [LARGE SCALE GENOMIC DNA]</scope>
    <source>
        <strain evidence="8 9">GBK3QG-3</strain>
    </source>
</reference>
<comment type="catalytic activity">
    <reaction evidence="7">
        <text>Hydrolysis of terminal, non-reducing beta-D-glucosyl residues with release of beta-D-glucose.</text>
        <dbReference type="EC" id="3.2.1.21"/>
    </reaction>
</comment>
<dbReference type="SUPFAM" id="SSF51445">
    <property type="entry name" value="(Trans)glycosidases"/>
    <property type="match status" value="1"/>
</dbReference>
<evidence type="ECO:0000256" key="1">
    <source>
        <dbReference type="ARBA" id="ARBA00010838"/>
    </source>
</evidence>
<dbReference type="NCBIfam" id="TIGR03356">
    <property type="entry name" value="BGL"/>
    <property type="match status" value="1"/>
</dbReference>
<keyword evidence="2 7" id="KW-0378">Hydrolase</keyword>
<dbReference type="GO" id="GO:0004565">
    <property type="term" value="F:beta-galactosidase activity"/>
    <property type="evidence" value="ECO:0007669"/>
    <property type="project" value="UniProtKB-EC"/>
</dbReference>
<protein>
    <recommendedName>
        <fullName evidence="7">Beta-glucosidase</fullName>
        <ecNumber evidence="7">3.2.1.21</ecNumber>
    </recommendedName>
</protein>
<organism evidence="8 9">
    <name type="scientific">Nocardioides mangrovi</name>
    <dbReference type="NCBI Taxonomy" id="2874580"/>
    <lineage>
        <taxon>Bacteria</taxon>
        <taxon>Bacillati</taxon>
        <taxon>Actinomycetota</taxon>
        <taxon>Actinomycetes</taxon>
        <taxon>Propionibacteriales</taxon>
        <taxon>Nocardioidaceae</taxon>
        <taxon>Nocardioides</taxon>
    </lineage>
</organism>
<accession>A0ABS7UDB8</accession>
<keyword evidence="4" id="KW-0119">Carbohydrate metabolism</keyword>
<evidence type="ECO:0000256" key="2">
    <source>
        <dbReference type="ARBA" id="ARBA00022801"/>
    </source>
</evidence>
<keyword evidence="9" id="KW-1185">Reference proteome</keyword>
<comment type="caution">
    <text evidence="8">The sequence shown here is derived from an EMBL/GenBank/DDBJ whole genome shotgun (WGS) entry which is preliminary data.</text>
</comment>
<dbReference type="InterPro" id="IPR001360">
    <property type="entry name" value="Glyco_hydro_1"/>
</dbReference>